<organism evidence="1 2">
    <name type="scientific">Hymenolepis diminuta</name>
    <name type="common">Rat tapeworm</name>
    <dbReference type="NCBI Taxonomy" id="6216"/>
    <lineage>
        <taxon>Eukaryota</taxon>
        <taxon>Metazoa</taxon>
        <taxon>Spiralia</taxon>
        <taxon>Lophotrochozoa</taxon>
        <taxon>Platyhelminthes</taxon>
        <taxon>Cestoda</taxon>
        <taxon>Eucestoda</taxon>
        <taxon>Cyclophyllidea</taxon>
        <taxon>Hymenolepididae</taxon>
        <taxon>Hymenolepis</taxon>
    </lineage>
</organism>
<dbReference type="Proteomes" id="UP000321570">
    <property type="component" value="Unassembled WGS sequence"/>
</dbReference>
<dbReference type="EMBL" id="CABIJS010000111">
    <property type="protein sequence ID" value="VUZ43396.1"/>
    <property type="molecule type" value="Genomic_DNA"/>
</dbReference>
<accession>A0A564Y886</accession>
<dbReference type="AlphaFoldDB" id="A0A564Y886"/>
<reference evidence="1 2" key="1">
    <citation type="submission" date="2019-07" db="EMBL/GenBank/DDBJ databases">
        <authorList>
            <person name="Jastrzebski P J."/>
            <person name="Paukszto L."/>
            <person name="Jastrzebski P J."/>
        </authorList>
    </citation>
    <scope>NUCLEOTIDE SEQUENCE [LARGE SCALE GENOMIC DNA]</scope>
    <source>
        <strain evidence="1 2">WMS-il1</strain>
    </source>
</reference>
<gene>
    <name evidence="1" type="ORF">WMSIL1_LOCUS3733</name>
</gene>
<dbReference type="Gene3D" id="3.30.500.40">
    <property type="match status" value="1"/>
</dbReference>
<sequence>MQLRIESTQPLPESLLSFLPDSGHSSISNNGALITLDWVSESIPMHPTSLHYSCIDGRSVEPRRTFIIPPEHQLRHWLIHQRLFDPVAFNDPSLTSSSLPRIVWTRLHSLAGRPVYAVDNRSGEVLDFFAVFNAVSATFVNAMFPHSALLRKANHRSISLRILLQPPSTFNFFIGSNVSFLTNQSTRRITIDLSPYLEDSDWWKVENASVIQEGVWSPPGPLISEPAYVNGVDSAMIPLLDGLVHNISCSWFFDDAVEHSESYMTEEDELTAPGLVLEFDFNLLD</sequence>
<proteinExistence type="predicted"/>
<name>A0A564Y886_HYMDI</name>
<evidence type="ECO:0000313" key="2">
    <source>
        <dbReference type="Proteomes" id="UP000321570"/>
    </source>
</evidence>
<keyword evidence="2" id="KW-1185">Reference proteome</keyword>
<evidence type="ECO:0000313" key="1">
    <source>
        <dbReference type="EMBL" id="VUZ43396.1"/>
    </source>
</evidence>
<protein>
    <submittedName>
        <fullName evidence="1">Uncharacterized protein</fullName>
    </submittedName>
</protein>